<dbReference type="PANTHER" id="PTHR43005">
    <property type="entry name" value="BLR7065 PROTEIN"/>
    <property type="match status" value="1"/>
</dbReference>
<dbReference type="InterPro" id="IPR035906">
    <property type="entry name" value="MetI-like_sf"/>
</dbReference>
<name>A0AAW9RRH9_9HYPH</name>
<evidence type="ECO:0000256" key="5">
    <source>
        <dbReference type="ARBA" id="ARBA00022989"/>
    </source>
</evidence>
<dbReference type="SUPFAM" id="SSF161098">
    <property type="entry name" value="MetI-like"/>
    <property type="match status" value="1"/>
</dbReference>
<keyword evidence="10" id="KW-1185">Reference proteome</keyword>
<dbReference type="EMBL" id="JAZHOF010000003">
    <property type="protein sequence ID" value="MEJ8571558.1"/>
    <property type="molecule type" value="Genomic_DNA"/>
</dbReference>
<feature type="transmembrane region" description="Helical" evidence="7">
    <location>
        <begin position="119"/>
        <end position="141"/>
    </location>
</feature>
<comment type="similarity">
    <text evidence="7">Belongs to the binding-protein-dependent transport system permease family.</text>
</comment>
<keyword evidence="5 7" id="KW-1133">Transmembrane helix</keyword>
<dbReference type="InterPro" id="IPR000515">
    <property type="entry name" value="MetI-like"/>
</dbReference>
<feature type="transmembrane region" description="Helical" evidence="7">
    <location>
        <begin position="215"/>
        <end position="238"/>
    </location>
</feature>
<keyword evidence="2 7" id="KW-0813">Transport</keyword>
<accession>A0AAW9RRH9</accession>
<dbReference type="CDD" id="cd06261">
    <property type="entry name" value="TM_PBP2"/>
    <property type="match status" value="1"/>
</dbReference>
<reference evidence="9 10" key="1">
    <citation type="submission" date="2024-02" db="EMBL/GenBank/DDBJ databases">
        <title>Genome analysis and characterization of Microbaculum marinisediminis sp. nov., isolated from marine sediment.</title>
        <authorList>
            <person name="Du Z.-J."/>
            <person name="Ye Y.-Q."/>
            <person name="Zhang Z.-R."/>
            <person name="Yuan S.-M."/>
            <person name="Zhang X.-Y."/>
        </authorList>
    </citation>
    <scope>NUCLEOTIDE SEQUENCE [LARGE SCALE GENOMIC DNA]</scope>
    <source>
        <strain evidence="9 10">SDUM1044001</strain>
    </source>
</reference>
<proteinExistence type="inferred from homology"/>
<evidence type="ECO:0000256" key="3">
    <source>
        <dbReference type="ARBA" id="ARBA00022475"/>
    </source>
</evidence>
<dbReference type="GO" id="GO:0055085">
    <property type="term" value="P:transmembrane transport"/>
    <property type="evidence" value="ECO:0007669"/>
    <property type="project" value="InterPro"/>
</dbReference>
<keyword evidence="3" id="KW-1003">Cell membrane</keyword>
<evidence type="ECO:0000256" key="6">
    <source>
        <dbReference type="ARBA" id="ARBA00023136"/>
    </source>
</evidence>
<dbReference type="AlphaFoldDB" id="A0AAW9RRH9"/>
<dbReference type="PROSITE" id="PS50928">
    <property type="entry name" value="ABC_TM1"/>
    <property type="match status" value="1"/>
</dbReference>
<feature type="transmembrane region" description="Helical" evidence="7">
    <location>
        <begin position="88"/>
        <end position="107"/>
    </location>
</feature>
<feature type="domain" description="ABC transmembrane type-1" evidence="8">
    <location>
        <begin position="82"/>
        <end position="295"/>
    </location>
</feature>
<comment type="subcellular location">
    <subcellularLocation>
        <location evidence="1 7">Cell membrane</location>
        <topology evidence="1 7">Multi-pass membrane protein</topology>
    </subcellularLocation>
</comment>
<evidence type="ECO:0000313" key="9">
    <source>
        <dbReference type="EMBL" id="MEJ8571558.1"/>
    </source>
</evidence>
<dbReference type="GO" id="GO:0005886">
    <property type="term" value="C:plasma membrane"/>
    <property type="evidence" value="ECO:0007669"/>
    <property type="project" value="UniProtKB-SubCell"/>
</dbReference>
<dbReference type="RefSeq" id="WP_340329257.1">
    <property type="nucleotide sequence ID" value="NZ_JAZHOF010000003.1"/>
</dbReference>
<evidence type="ECO:0000256" key="2">
    <source>
        <dbReference type="ARBA" id="ARBA00022448"/>
    </source>
</evidence>
<evidence type="ECO:0000259" key="8">
    <source>
        <dbReference type="PROSITE" id="PS50928"/>
    </source>
</evidence>
<evidence type="ECO:0000256" key="7">
    <source>
        <dbReference type="RuleBase" id="RU363032"/>
    </source>
</evidence>
<feature type="transmembrane region" description="Helical" evidence="7">
    <location>
        <begin position="21"/>
        <end position="43"/>
    </location>
</feature>
<dbReference type="Proteomes" id="UP001378188">
    <property type="component" value="Unassembled WGS sequence"/>
</dbReference>
<dbReference type="PANTHER" id="PTHR43005:SF1">
    <property type="entry name" value="SPERMIDINE_PUTRESCINE TRANSPORT SYSTEM PERMEASE PROTEIN"/>
    <property type="match status" value="1"/>
</dbReference>
<gene>
    <name evidence="9" type="ORF">V3328_08745</name>
</gene>
<comment type="caution">
    <text evidence="9">The sequence shown here is derived from an EMBL/GenBank/DDBJ whole genome shotgun (WGS) entry which is preliminary data.</text>
</comment>
<sequence length="309" mass="34258">MSVQAATMTPARPKRRKRVDYLPYVLISPIGLLLLAITVYPAIEAVYLSMTNASLLRLAKAQFIGLRNFVRMTADPIFLDGLWRTLRWDVAVVGIELLIALPIALFLNMTFRYRGFVRAAVMVPYITPPAVVGLVFCFMFDGNYGVVNDILVRLGILDSYVAWLSDPTASFWVVVTAMVWYGQPLMALILLASLQTIPGELYEAAAVDGAGKLSQFWHITLPHIIPTILFLVLLRTIWMSNHIDMIFVMTTGGPGFSNYTEAVYSFQLTNEFEIGYASAVAVVLAIILMTCSAFYVRHLAKNVLAGSSS</sequence>
<feature type="transmembrane region" description="Helical" evidence="7">
    <location>
        <begin position="274"/>
        <end position="296"/>
    </location>
</feature>
<evidence type="ECO:0000256" key="1">
    <source>
        <dbReference type="ARBA" id="ARBA00004651"/>
    </source>
</evidence>
<feature type="transmembrane region" description="Helical" evidence="7">
    <location>
        <begin position="169"/>
        <end position="194"/>
    </location>
</feature>
<evidence type="ECO:0000256" key="4">
    <source>
        <dbReference type="ARBA" id="ARBA00022692"/>
    </source>
</evidence>
<dbReference type="Pfam" id="PF00528">
    <property type="entry name" value="BPD_transp_1"/>
    <property type="match status" value="1"/>
</dbReference>
<protein>
    <submittedName>
        <fullName evidence="9">Sugar ABC transporter permease</fullName>
    </submittedName>
</protein>
<dbReference type="Gene3D" id="1.10.3720.10">
    <property type="entry name" value="MetI-like"/>
    <property type="match status" value="1"/>
</dbReference>
<evidence type="ECO:0000313" key="10">
    <source>
        <dbReference type="Proteomes" id="UP001378188"/>
    </source>
</evidence>
<keyword evidence="6 7" id="KW-0472">Membrane</keyword>
<keyword evidence="4 7" id="KW-0812">Transmembrane</keyword>
<organism evidence="9 10">
    <name type="scientific">Microbaculum marinum</name>
    <dbReference type="NCBI Taxonomy" id="1764581"/>
    <lineage>
        <taxon>Bacteria</taxon>
        <taxon>Pseudomonadati</taxon>
        <taxon>Pseudomonadota</taxon>
        <taxon>Alphaproteobacteria</taxon>
        <taxon>Hyphomicrobiales</taxon>
        <taxon>Tepidamorphaceae</taxon>
        <taxon>Microbaculum</taxon>
    </lineage>
</organism>